<dbReference type="RefSeq" id="WP_145391366.1">
    <property type="nucleotide sequence ID" value="NZ_CP037423.1"/>
</dbReference>
<dbReference type="KEGG" id="snep:Enr13x_71710"/>
<dbReference type="GO" id="GO:0006313">
    <property type="term" value="P:DNA transposition"/>
    <property type="evidence" value="ECO:0007669"/>
    <property type="project" value="InterPro"/>
</dbReference>
<dbReference type="InterPro" id="IPR036515">
    <property type="entry name" value="Transposase_17_sf"/>
</dbReference>
<dbReference type="OrthoDB" id="277009at2"/>
<evidence type="ECO:0000313" key="2">
    <source>
        <dbReference type="EMBL" id="QDV47262.1"/>
    </source>
</evidence>
<keyword evidence="3" id="KW-1185">Reference proteome</keyword>
<reference evidence="2 3" key="1">
    <citation type="submission" date="2019-03" db="EMBL/GenBank/DDBJ databases">
        <title>Deep-cultivation of Planctomycetes and their phenomic and genomic characterization uncovers novel biology.</title>
        <authorList>
            <person name="Wiegand S."/>
            <person name="Jogler M."/>
            <person name="Boedeker C."/>
            <person name="Pinto D."/>
            <person name="Vollmers J."/>
            <person name="Rivas-Marin E."/>
            <person name="Kohn T."/>
            <person name="Peeters S.H."/>
            <person name="Heuer A."/>
            <person name="Rast P."/>
            <person name="Oberbeckmann S."/>
            <person name="Bunk B."/>
            <person name="Jeske O."/>
            <person name="Meyerdierks A."/>
            <person name="Storesund J.E."/>
            <person name="Kallscheuer N."/>
            <person name="Luecker S."/>
            <person name="Lage O.M."/>
            <person name="Pohl T."/>
            <person name="Merkel B.J."/>
            <person name="Hornburger P."/>
            <person name="Mueller R.-W."/>
            <person name="Bruemmer F."/>
            <person name="Labrenz M."/>
            <person name="Spormann A.M."/>
            <person name="Op den Camp H."/>
            <person name="Overmann J."/>
            <person name="Amann R."/>
            <person name="Jetten M.S.M."/>
            <person name="Mascher T."/>
            <person name="Medema M.H."/>
            <person name="Devos D.P."/>
            <person name="Kaster A.-K."/>
            <person name="Ovreas L."/>
            <person name="Rohde M."/>
            <person name="Galperin M.Y."/>
            <person name="Jogler C."/>
        </authorList>
    </citation>
    <scope>NUCLEOTIDE SEQUENCE [LARGE SCALE GENOMIC DNA]</scope>
    <source>
        <strain evidence="2 3">Enr13</strain>
    </source>
</reference>
<name>A0A518I2C4_9BACT</name>
<dbReference type="GO" id="GO:0043565">
    <property type="term" value="F:sequence-specific DNA binding"/>
    <property type="evidence" value="ECO:0007669"/>
    <property type="project" value="TreeGrafter"/>
</dbReference>
<proteinExistence type="predicted"/>
<gene>
    <name evidence="2" type="ORF">Enr13x_71710</name>
</gene>
<dbReference type="EMBL" id="CP037423">
    <property type="protein sequence ID" value="QDV47262.1"/>
    <property type="molecule type" value="Genomic_DNA"/>
</dbReference>
<dbReference type="PANTHER" id="PTHR36966">
    <property type="entry name" value="REP-ASSOCIATED TYROSINE TRANSPOSASE"/>
    <property type="match status" value="1"/>
</dbReference>
<organism evidence="2 3">
    <name type="scientific">Stieleria neptunia</name>
    <dbReference type="NCBI Taxonomy" id="2527979"/>
    <lineage>
        <taxon>Bacteria</taxon>
        <taxon>Pseudomonadati</taxon>
        <taxon>Planctomycetota</taxon>
        <taxon>Planctomycetia</taxon>
        <taxon>Pirellulales</taxon>
        <taxon>Pirellulaceae</taxon>
        <taxon>Stieleria</taxon>
    </lineage>
</organism>
<evidence type="ECO:0000313" key="3">
    <source>
        <dbReference type="Proteomes" id="UP000319004"/>
    </source>
</evidence>
<accession>A0A518I2C4</accession>
<dbReference type="InterPro" id="IPR052715">
    <property type="entry name" value="RAYT_transposase"/>
</dbReference>
<evidence type="ECO:0000259" key="1">
    <source>
        <dbReference type="SMART" id="SM01321"/>
    </source>
</evidence>
<dbReference type="Gene3D" id="3.30.70.1290">
    <property type="entry name" value="Transposase IS200-like"/>
    <property type="match status" value="1"/>
</dbReference>
<dbReference type="NCBIfam" id="NF047646">
    <property type="entry name" value="REP_Tyr_transpos"/>
    <property type="match status" value="1"/>
</dbReference>
<dbReference type="Proteomes" id="UP000319004">
    <property type="component" value="Chromosome"/>
</dbReference>
<dbReference type="SMART" id="SM01321">
    <property type="entry name" value="Y1_Tnp"/>
    <property type="match status" value="1"/>
</dbReference>
<sequence length="191" mass="22888">MPDYRRFFAPGGTYFFTVVTYERQPTFRRPAAIALIGSMLRRCLMRWPVAVNAIVLLPDHWHTLWTLPRGDSEYPKRLGWIKKEFTKHWLSIGGDEGRTTEGKRRQRRRGVWQPRYWEHLVEDEDDFQNHFDYIHWNPVKHGYVRCPRDWPHSSFHRWVKQGVYPEHWGCYTEGIDQPPLTIKAVKEAGEP</sequence>
<feature type="domain" description="Transposase IS200-like" evidence="1">
    <location>
        <begin position="9"/>
        <end position="137"/>
    </location>
</feature>
<dbReference type="AlphaFoldDB" id="A0A518I2C4"/>
<dbReference type="GO" id="GO:0004803">
    <property type="term" value="F:transposase activity"/>
    <property type="evidence" value="ECO:0007669"/>
    <property type="project" value="InterPro"/>
</dbReference>
<dbReference type="SUPFAM" id="SSF143422">
    <property type="entry name" value="Transposase IS200-like"/>
    <property type="match status" value="1"/>
</dbReference>
<protein>
    <submittedName>
        <fullName evidence="2">Transposase IS200 like protein</fullName>
    </submittedName>
</protein>
<dbReference type="InterPro" id="IPR002686">
    <property type="entry name" value="Transposase_17"/>
</dbReference>
<dbReference type="PANTHER" id="PTHR36966:SF1">
    <property type="entry name" value="REP-ASSOCIATED TYROSINE TRANSPOSASE"/>
    <property type="match status" value="1"/>
</dbReference>